<evidence type="ECO:0000313" key="3">
    <source>
        <dbReference type="Proteomes" id="UP001165677"/>
    </source>
</evidence>
<protein>
    <recommendedName>
        <fullName evidence="4">Trimeric autotransporter adhesin YadA-like head domain-containing protein</fullName>
    </recommendedName>
</protein>
<evidence type="ECO:0000313" key="2">
    <source>
        <dbReference type="EMBL" id="MCW1148830.1"/>
    </source>
</evidence>
<evidence type="ECO:0008006" key="4">
    <source>
        <dbReference type="Google" id="ProtNLM"/>
    </source>
</evidence>
<evidence type="ECO:0000256" key="1">
    <source>
        <dbReference type="SAM" id="SignalP"/>
    </source>
</evidence>
<dbReference type="RefSeq" id="WP_264369539.1">
    <property type="nucleotide sequence ID" value="NZ_JAPCIO010000008.1"/>
</dbReference>
<reference evidence="2" key="1">
    <citation type="submission" date="2022-10" db="EMBL/GenBank/DDBJ databases">
        <title>Flavobacterium sp. nov., a bacterium isolated from lake sediment.</title>
        <authorList>
            <person name="Qu J.-H."/>
        </authorList>
    </citation>
    <scope>NUCLEOTIDE SEQUENCE</scope>
    <source>
        <strain evidence="2">TH16-21</strain>
    </source>
</reference>
<name>A0ABT3EJT1_9FLAO</name>
<keyword evidence="3" id="KW-1185">Reference proteome</keyword>
<feature type="signal peptide" evidence="1">
    <location>
        <begin position="1"/>
        <end position="19"/>
    </location>
</feature>
<organism evidence="2 3">
    <name type="scientific">Flavobacterium lacisediminis</name>
    <dbReference type="NCBI Taxonomy" id="2989705"/>
    <lineage>
        <taxon>Bacteria</taxon>
        <taxon>Pseudomonadati</taxon>
        <taxon>Bacteroidota</taxon>
        <taxon>Flavobacteriia</taxon>
        <taxon>Flavobacteriales</taxon>
        <taxon>Flavobacteriaceae</taxon>
        <taxon>Flavobacterium</taxon>
    </lineage>
</organism>
<proteinExistence type="predicted"/>
<feature type="chain" id="PRO_5045996388" description="Trimeric autotransporter adhesin YadA-like head domain-containing protein" evidence="1">
    <location>
        <begin position="20"/>
        <end position="414"/>
    </location>
</feature>
<accession>A0ABT3EJT1</accession>
<comment type="caution">
    <text evidence="2">The sequence shown here is derived from an EMBL/GenBank/DDBJ whole genome shotgun (WGS) entry which is preliminary data.</text>
</comment>
<dbReference type="EMBL" id="JAPCIO010000008">
    <property type="protein sequence ID" value="MCW1148830.1"/>
    <property type="molecule type" value="Genomic_DNA"/>
</dbReference>
<keyword evidence="1" id="KW-0732">Signal</keyword>
<sequence>MKKKILLFSILLFSGITNAQVGIATTNPNPSTILDIVSTDAGIMIPRVALTGTTDAVTISNGNVESLLVYNTQTISDVTPGFYYWYDNKWQRLINSSTNDWSLTGNAGTNESLNFIGTTDDMGLTFRTNNVKTGFISNDGLALHFGINAGLGGSFDRTVFLGDASGSNASGSDINAIGSNAALGAEAYDSNFMGAEAGYSSSFNSSNVFGKQAGYNNFETTDANIFGFQAGYELGEMNDINYFGNQAGYRAWSAENSNFFGRMAGYLASEAYNSNFLGHQSGYNANKASNSIFIGYRSGYNDPVDNTLDDLRGYSILIGRETSTGGFGKSIAIGGGATNTASNQLMVGSSSTPIDTVEFKGSGAVKVSIGTSTDRPVVPEFGQIRYNTDLGRFEGYVNDLNGDGTQGDAGWRAF</sequence>
<gene>
    <name evidence="2" type="ORF">OJ995_11430</name>
</gene>
<dbReference type="Proteomes" id="UP001165677">
    <property type="component" value="Unassembled WGS sequence"/>
</dbReference>